<dbReference type="EMBL" id="JAUDZG010000001">
    <property type="protein sequence ID" value="KAK3311311.1"/>
    <property type="molecule type" value="Genomic_DNA"/>
</dbReference>
<evidence type="ECO:0000313" key="3">
    <source>
        <dbReference type="Proteomes" id="UP001273166"/>
    </source>
</evidence>
<reference evidence="2" key="1">
    <citation type="journal article" date="2023" name="Mol. Phylogenet. Evol.">
        <title>Genome-scale phylogeny and comparative genomics of the fungal order Sordariales.</title>
        <authorList>
            <person name="Hensen N."/>
            <person name="Bonometti L."/>
            <person name="Westerberg I."/>
            <person name="Brannstrom I.O."/>
            <person name="Guillou S."/>
            <person name="Cros-Aarteil S."/>
            <person name="Calhoun S."/>
            <person name="Haridas S."/>
            <person name="Kuo A."/>
            <person name="Mondo S."/>
            <person name="Pangilinan J."/>
            <person name="Riley R."/>
            <person name="LaButti K."/>
            <person name="Andreopoulos B."/>
            <person name="Lipzen A."/>
            <person name="Chen C."/>
            <person name="Yan M."/>
            <person name="Daum C."/>
            <person name="Ng V."/>
            <person name="Clum A."/>
            <person name="Steindorff A."/>
            <person name="Ohm R.A."/>
            <person name="Martin F."/>
            <person name="Silar P."/>
            <person name="Natvig D.O."/>
            <person name="Lalanne C."/>
            <person name="Gautier V."/>
            <person name="Ament-Velasquez S.L."/>
            <person name="Kruys A."/>
            <person name="Hutchinson M.I."/>
            <person name="Powell A.J."/>
            <person name="Barry K."/>
            <person name="Miller A.N."/>
            <person name="Grigoriev I.V."/>
            <person name="Debuchy R."/>
            <person name="Gladieux P."/>
            <person name="Hiltunen Thoren M."/>
            <person name="Johannesson H."/>
        </authorList>
    </citation>
    <scope>NUCLEOTIDE SEQUENCE</scope>
    <source>
        <strain evidence="2">CBS 333.67</strain>
    </source>
</reference>
<proteinExistence type="predicted"/>
<feature type="compositionally biased region" description="Polar residues" evidence="1">
    <location>
        <begin position="79"/>
        <end position="94"/>
    </location>
</feature>
<keyword evidence="3" id="KW-1185">Reference proteome</keyword>
<feature type="compositionally biased region" description="Basic residues" evidence="1">
    <location>
        <begin position="1"/>
        <end position="10"/>
    </location>
</feature>
<dbReference type="GeneID" id="87890054"/>
<dbReference type="RefSeq" id="XP_062727091.1">
    <property type="nucleotide sequence ID" value="XM_062871225.1"/>
</dbReference>
<reference evidence="2" key="2">
    <citation type="submission" date="2023-06" db="EMBL/GenBank/DDBJ databases">
        <authorList>
            <consortium name="Lawrence Berkeley National Laboratory"/>
            <person name="Mondo S.J."/>
            <person name="Hensen N."/>
            <person name="Bonometti L."/>
            <person name="Westerberg I."/>
            <person name="Brannstrom I.O."/>
            <person name="Guillou S."/>
            <person name="Cros-Aarteil S."/>
            <person name="Calhoun S."/>
            <person name="Haridas S."/>
            <person name="Kuo A."/>
            <person name="Pangilinan J."/>
            <person name="Riley R."/>
            <person name="Labutti K."/>
            <person name="Andreopoulos B."/>
            <person name="Lipzen A."/>
            <person name="Chen C."/>
            <person name="Yanf M."/>
            <person name="Daum C."/>
            <person name="Ng V."/>
            <person name="Clum A."/>
            <person name="Steindorff A."/>
            <person name="Ohm R."/>
            <person name="Martin F."/>
            <person name="Silar P."/>
            <person name="Natvig D."/>
            <person name="Lalanne C."/>
            <person name="Gautier V."/>
            <person name="Ament-Velasquez S.L."/>
            <person name="Kruys A."/>
            <person name="Hutchinson M.I."/>
            <person name="Powell A.J."/>
            <person name="Barry K."/>
            <person name="Miller A.N."/>
            <person name="Grigoriev I.V."/>
            <person name="Debuchy R."/>
            <person name="Gladieux P."/>
            <person name="Thoren M.H."/>
            <person name="Johannesson H."/>
        </authorList>
    </citation>
    <scope>NUCLEOTIDE SEQUENCE</scope>
    <source>
        <strain evidence="2">CBS 333.67</strain>
    </source>
</reference>
<dbReference type="AlphaFoldDB" id="A0AAJ0M6X1"/>
<gene>
    <name evidence="2" type="ORF">B0T15DRAFT_70667</name>
</gene>
<accession>A0AAJ0M6X1</accession>
<organism evidence="2 3">
    <name type="scientific">Chaetomium strumarium</name>
    <dbReference type="NCBI Taxonomy" id="1170767"/>
    <lineage>
        <taxon>Eukaryota</taxon>
        <taxon>Fungi</taxon>
        <taxon>Dikarya</taxon>
        <taxon>Ascomycota</taxon>
        <taxon>Pezizomycotina</taxon>
        <taxon>Sordariomycetes</taxon>
        <taxon>Sordariomycetidae</taxon>
        <taxon>Sordariales</taxon>
        <taxon>Chaetomiaceae</taxon>
        <taxon>Chaetomium</taxon>
    </lineage>
</organism>
<comment type="caution">
    <text evidence="2">The sequence shown here is derived from an EMBL/GenBank/DDBJ whole genome shotgun (WGS) entry which is preliminary data.</text>
</comment>
<feature type="region of interest" description="Disordered" evidence="1">
    <location>
        <begin position="33"/>
        <end position="112"/>
    </location>
</feature>
<dbReference type="Proteomes" id="UP001273166">
    <property type="component" value="Unassembled WGS sequence"/>
</dbReference>
<sequence length="425" mass="47319">MPSYPRRHDRHPSPYGSQCFYRSSTVRGVEGMSIHSSSLSVARSRGAEFHSLKRSSSKPKSWSSSLQRHGTHPAESEPRSYSSNKAGSGNTTAVPGQPAKQLREREPAAAVSPKRYRFERARVIPGNTRKDAAAQTDFEITRKDGFPEEQQPPKTDEAWMARNFPLETGCQHTAVKLLRDSTRSALQQSVERELLNRSALAPRSFQYEAYGKLPNDSGGVEHERQRYDVGDALLLGRSAEGDATPGVGPSMHLLDGDQTIRLDQSMDWDMGALLDPPRLLTEHERVVNREFDSHESSHETGNRHANPENLGVEDLEEFIKRIEAEAARSYGRVDDGLSFPYDRFDLVDGSELRRSPLPEAADCSGANDTAILSSRRRSLFEADLSDSLAQTANSTYPDSFSASELYPLGELPECLTQAWRQRGML</sequence>
<evidence type="ECO:0000256" key="1">
    <source>
        <dbReference type="SAM" id="MobiDB-lite"/>
    </source>
</evidence>
<feature type="region of interest" description="Disordered" evidence="1">
    <location>
        <begin position="1"/>
        <end position="20"/>
    </location>
</feature>
<name>A0AAJ0M6X1_9PEZI</name>
<evidence type="ECO:0000313" key="2">
    <source>
        <dbReference type="EMBL" id="KAK3311311.1"/>
    </source>
</evidence>
<protein>
    <submittedName>
        <fullName evidence="2">Uncharacterized protein</fullName>
    </submittedName>
</protein>